<dbReference type="STRING" id="169760.PSTEL_22250"/>
<gene>
    <name evidence="1" type="ORF">PSTEL_22250</name>
</gene>
<dbReference type="HOGENOM" id="CLU_1925521_0_0_9"/>
<dbReference type="RefSeq" id="WP_038698474.1">
    <property type="nucleotide sequence ID" value="NZ_CP009286.1"/>
</dbReference>
<reference evidence="1 2" key="1">
    <citation type="submission" date="2014-08" db="EMBL/GenBank/DDBJ databases">
        <title>Comparative genomics of the Paenibacillus odorifer group.</title>
        <authorList>
            <person name="den Bakker H.C."/>
            <person name="Tsai Y.-C."/>
            <person name="Martin N."/>
            <person name="Korlach J."/>
            <person name="Wiedmann M."/>
        </authorList>
    </citation>
    <scope>NUCLEOTIDE SEQUENCE [LARGE SCALE GENOMIC DNA]</scope>
    <source>
        <strain evidence="1 2">DSM 14472</strain>
    </source>
</reference>
<accession>A0A089LX24</accession>
<organism evidence="1 2">
    <name type="scientific">Paenibacillus stellifer</name>
    <dbReference type="NCBI Taxonomy" id="169760"/>
    <lineage>
        <taxon>Bacteria</taxon>
        <taxon>Bacillati</taxon>
        <taxon>Bacillota</taxon>
        <taxon>Bacilli</taxon>
        <taxon>Bacillales</taxon>
        <taxon>Paenibacillaceae</taxon>
        <taxon>Paenibacillus</taxon>
    </lineage>
</organism>
<evidence type="ECO:0000313" key="1">
    <source>
        <dbReference type="EMBL" id="AIQ65427.1"/>
    </source>
</evidence>
<dbReference type="Proteomes" id="UP000029507">
    <property type="component" value="Chromosome"/>
</dbReference>
<sequence>MEAIGFDLGDTLIHYHNIPLSWTNLYGDALTGILDDMELGKNEALISEGTKILNKYNTRSNPRDYEVKDVDIFQEIHQVWGIDKDVKRTIRKFFSFFQQETRVFEDTIPIHETSKLEFLPTFLTVCPENWC</sequence>
<protein>
    <submittedName>
        <fullName evidence="1">Uncharacterized protein</fullName>
    </submittedName>
</protein>
<evidence type="ECO:0000313" key="2">
    <source>
        <dbReference type="Proteomes" id="UP000029507"/>
    </source>
</evidence>
<proteinExistence type="predicted"/>
<dbReference type="AlphaFoldDB" id="A0A089LX24"/>
<name>A0A089LX24_9BACL</name>
<keyword evidence="2" id="KW-1185">Reference proteome</keyword>
<dbReference type="EMBL" id="CP009286">
    <property type="protein sequence ID" value="AIQ65427.1"/>
    <property type="molecule type" value="Genomic_DNA"/>
</dbReference>
<dbReference type="KEGG" id="pste:PSTEL_22250"/>
<dbReference type="OrthoDB" id="9794086at2"/>